<dbReference type="RefSeq" id="WP_058291693.1">
    <property type="nucleotide sequence ID" value="NZ_CYSD01000043.1"/>
</dbReference>
<protein>
    <submittedName>
        <fullName evidence="10">C4-dicarboxylate transport transcriptional regulatory protein DctD</fullName>
    </submittedName>
</protein>
<dbReference type="Proteomes" id="UP000052022">
    <property type="component" value="Unassembled WGS sequence"/>
</dbReference>
<organism evidence="10 11">
    <name type="scientific">Tritonibacter multivorans</name>
    <dbReference type="NCBI Taxonomy" id="928856"/>
    <lineage>
        <taxon>Bacteria</taxon>
        <taxon>Pseudomonadati</taxon>
        <taxon>Pseudomonadota</taxon>
        <taxon>Alphaproteobacteria</taxon>
        <taxon>Rhodobacterales</taxon>
        <taxon>Paracoccaceae</taxon>
        <taxon>Tritonibacter</taxon>
    </lineage>
</organism>
<dbReference type="SMART" id="SM00382">
    <property type="entry name" value="AAA"/>
    <property type="match status" value="1"/>
</dbReference>
<dbReference type="Pfam" id="PF02954">
    <property type="entry name" value="HTH_8"/>
    <property type="match status" value="1"/>
</dbReference>
<dbReference type="Pfam" id="PF00158">
    <property type="entry name" value="Sigma54_activat"/>
    <property type="match status" value="1"/>
</dbReference>
<evidence type="ECO:0000256" key="7">
    <source>
        <dbReference type="PROSITE-ProRule" id="PRU00169"/>
    </source>
</evidence>
<keyword evidence="1 7" id="KW-0597">Phosphoprotein</keyword>
<dbReference type="InterPro" id="IPR001789">
    <property type="entry name" value="Sig_transdc_resp-reg_receiver"/>
</dbReference>
<feature type="domain" description="Response regulatory" evidence="9">
    <location>
        <begin position="6"/>
        <end position="120"/>
    </location>
</feature>
<dbReference type="InterPro" id="IPR003593">
    <property type="entry name" value="AAA+_ATPase"/>
</dbReference>
<dbReference type="PANTHER" id="PTHR32071:SF57">
    <property type="entry name" value="C4-DICARBOXYLATE TRANSPORT TRANSCRIPTIONAL REGULATORY PROTEIN DCTD"/>
    <property type="match status" value="1"/>
</dbReference>
<evidence type="ECO:0000256" key="1">
    <source>
        <dbReference type="ARBA" id="ARBA00022553"/>
    </source>
</evidence>
<keyword evidence="4" id="KW-0902">Two-component regulatory system</keyword>
<keyword evidence="5" id="KW-0805">Transcription regulation</keyword>
<dbReference type="EMBL" id="CYSD01000043">
    <property type="protein sequence ID" value="CUH82022.1"/>
    <property type="molecule type" value="Genomic_DNA"/>
</dbReference>
<sequence>MAQAMKIAIVDDEQDMRQSISQWLALSGYDTETFGSAEDALKALGPDYPGIVISDIKMPGMDGMQFLKKLMGTDSALPVIMITGHGDVPMAVEAMRVGAFDFLEKPFNPDRMSELAKRASNARRLTLDNRALRRELSDGSQLMKKLIGSSPAMVRLREEILDLGQADGHVLIDGETGTGKTLVAHALHAVGSRAGKKFVLVSCAALEEDALAKRLFGPMLPEDSQLPAVEAARGGTLVLEDVEALSESLQAKLLSFINEQGIPGETRIIAISNLQEAGKTSEDVLRPDLFYRLAALKITVPPLRQRGEDILTLFTRLAEQFSEEYGCDAPAVAAQEAAQLLQAPWPGNVRQLINVAERAVLQSRRGSGTIASLLMSDHDEMQPVMTTEGKPLKEYVEAFERMLIDNTMRRHRGSIASVMDELCLPRRTLNEKMAKYGLQRSDYLV</sequence>
<dbReference type="PROSITE" id="PS00675">
    <property type="entry name" value="SIGMA54_INTERACT_1"/>
    <property type="match status" value="1"/>
</dbReference>
<keyword evidence="11" id="KW-1185">Reference proteome</keyword>
<dbReference type="Gene3D" id="3.40.50.300">
    <property type="entry name" value="P-loop containing nucleotide triphosphate hydrolases"/>
    <property type="match status" value="1"/>
</dbReference>
<dbReference type="FunFam" id="3.40.50.300:FF:001812">
    <property type="entry name" value="C4-dicarboxylate transport transcriptional regulatory protein DctD"/>
    <property type="match status" value="1"/>
</dbReference>
<dbReference type="FunFam" id="3.40.50.2300:FF:000018">
    <property type="entry name" value="DNA-binding transcriptional regulator NtrC"/>
    <property type="match status" value="1"/>
</dbReference>
<dbReference type="InterPro" id="IPR002078">
    <property type="entry name" value="Sigma_54_int"/>
</dbReference>
<dbReference type="PROSITE" id="PS50110">
    <property type="entry name" value="RESPONSE_REGULATORY"/>
    <property type="match status" value="1"/>
</dbReference>
<dbReference type="FunFam" id="1.10.10.60:FF:000179">
    <property type="entry name" value="Two component, sigma54 specific, transcriptional regulator, Fis family"/>
    <property type="match status" value="1"/>
</dbReference>
<dbReference type="PROSITE" id="PS50045">
    <property type="entry name" value="SIGMA54_INTERACT_4"/>
    <property type="match status" value="1"/>
</dbReference>
<evidence type="ECO:0000256" key="3">
    <source>
        <dbReference type="ARBA" id="ARBA00022840"/>
    </source>
</evidence>
<dbReference type="GO" id="GO:0006355">
    <property type="term" value="P:regulation of DNA-templated transcription"/>
    <property type="evidence" value="ECO:0007669"/>
    <property type="project" value="InterPro"/>
</dbReference>
<dbReference type="SMART" id="SM00448">
    <property type="entry name" value="REC"/>
    <property type="match status" value="1"/>
</dbReference>
<name>A0A0P1GJI7_9RHOB</name>
<feature type="domain" description="Sigma-54 factor interaction" evidence="8">
    <location>
        <begin position="146"/>
        <end position="361"/>
    </location>
</feature>
<keyword evidence="3" id="KW-0067">ATP-binding</keyword>
<dbReference type="GO" id="GO:0043565">
    <property type="term" value="F:sequence-specific DNA binding"/>
    <property type="evidence" value="ECO:0007669"/>
    <property type="project" value="InterPro"/>
</dbReference>
<dbReference type="OrthoDB" id="9802388at2"/>
<evidence type="ECO:0000256" key="5">
    <source>
        <dbReference type="ARBA" id="ARBA00023015"/>
    </source>
</evidence>
<dbReference type="PANTHER" id="PTHR32071">
    <property type="entry name" value="TRANSCRIPTIONAL REGULATORY PROTEIN"/>
    <property type="match status" value="1"/>
</dbReference>
<dbReference type="InterPro" id="IPR011006">
    <property type="entry name" value="CheY-like_superfamily"/>
</dbReference>
<accession>A0A0P1GJI7</accession>
<evidence type="ECO:0000256" key="6">
    <source>
        <dbReference type="ARBA" id="ARBA00023163"/>
    </source>
</evidence>
<dbReference type="InterPro" id="IPR009057">
    <property type="entry name" value="Homeodomain-like_sf"/>
</dbReference>
<dbReference type="PROSITE" id="PS00688">
    <property type="entry name" value="SIGMA54_INTERACT_3"/>
    <property type="match status" value="1"/>
</dbReference>
<dbReference type="SUPFAM" id="SSF52172">
    <property type="entry name" value="CheY-like"/>
    <property type="match status" value="1"/>
</dbReference>
<dbReference type="InterPro" id="IPR025662">
    <property type="entry name" value="Sigma_54_int_dom_ATP-bd_1"/>
</dbReference>
<keyword evidence="6" id="KW-0804">Transcription</keyword>
<evidence type="ECO:0000313" key="11">
    <source>
        <dbReference type="Proteomes" id="UP000052022"/>
    </source>
</evidence>
<dbReference type="CDD" id="cd00009">
    <property type="entry name" value="AAA"/>
    <property type="match status" value="1"/>
</dbReference>
<dbReference type="SUPFAM" id="SSF46689">
    <property type="entry name" value="Homeodomain-like"/>
    <property type="match status" value="1"/>
</dbReference>
<dbReference type="Pfam" id="PF00072">
    <property type="entry name" value="Response_reg"/>
    <property type="match status" value="1"/>
</dbReference>
<dbReference type="SUPFAM" id="SSF52540">
    <property type="entry name" value="P-loop containing nucleoside triphosphate hydrolases"/>
    <property type="match status" value="1"/>
</dbReference>
<dbReference type="Gene3D" id="1.10.8.60">
    <property type="match status" value="1"/>
</dbReference>
<dbReference type="InterPro" id="IPR025944">
    <property type="entry name" value="Sigma_54_int_dom_CS"/>
</dbReference>
<evidence type="ECO:0000313" key="10">
    <source>
        <dbReference type="EMBL" id="CUH82022.1"/>
    </source>
</evidence>
<dbReference type="GO" id="GO:0000160">
    <property type="term" value="P:phosphorelay signal transduction system"/>
    <property type="evidence" value="ECO:0007669"/>
    <property type="project" value="UniProtKB-KW"/>
</dbReference>
<reference evidence="10 11" key="1">
    <citation type="submission" date="2015-09" db="EMBL/GenBank/DDBJ databases">
        <authorList>
            <consortium name="Swine Surveillance"/>
        </authorList>
    </citation>
    <scope>NUCLEOTIDE SEQUENCE [LARGE SCALE GENOMIC DNA]</scope>
    <source>
        <strain evidence="10 11">CECT 7557</strain>
    </source>
</reference>
<dbReference type="CDD" id="cd17549">
    <property type="entry name" value="REC_DctD-like"/>
    <property type="match status" value="1"/>
</dbReference>
<dbReference type="InterPro" id="IPR027417">
    <property type="entry name" value="P-loop_NTPase"/>
</dbReference>
<evidence type="ECO:0000259" key="8">
    <source>
        <dbReference type="PROSITE" id="PS50045"/>
    </source>
</evidence>
<dbReference type="Gene3D" id="3.40.50.2300">
    <property type="match status" value="1"/>
</dbReference>
<keyword evidence="2" id="KW-0547">Nucleotide-binding</keyword>
<proteinExistence type="predicted"/>
<dbReference type="Gene3D" id="1.10.10.60">
    <property type="entry name" value="Homeodomain-like"/>
    <property type="match status" value="1"/>
</dbReference>
<dbReference type="STRING" id="928856.SAMN04488049_10554"/>
<dbReference type="Pfam" id="PF25601">
    <property type="entry name" value="AAA_lid_14"/>
    <property type="match status" value="1"/>
</dbReference>
<feature type="modified residue" description="4-aspartylphosphate" evidence="7">
    <location>
        <position position="55"/>
    </location>
</feature>
<dbReference type="InterPro" id="IPR002197">
    <property type="entry name" value="HTH_Fis"/>
</dbReference>
<dbReference type="AlphaFoldDB" id="A0A0P1GJI7"/>
<gene>
    <name evidence="10" type="primary">dctD_4</name>
    <name evidence="10" type="ORF">TRM7557_03710</name>
</gene>
<evidence type="ECO:0000256" key="4">
    <source>
        <dbReference type="ARBA" id="ARBA00023012"/>
    </source>
</evidence>
<evidence type="ECO:0000259" key="9">
    <source>
        <dbReference type="PROSITE" id="PS50110"/>
    </source>
</evidence>
<dbReference type="GO" id="GO:0005524">
    <property type="term" value="F:ATP binding"/>
    <property type="evidence" value="ECO:0007669"/>
    <property type="project" value="UniProtKB-KW"/>
</dbReference>
<dbReference type="InterPro" id="IPR058031">
    <property type="entry name" value="AAA_lid_NorR"/>
</dbReference>
<evidence type="ECO:0000256" key="2">
    <source>
        <dbReference type="ARBA" id="ARBA00022741"/>
    </source>
</evidence>